<evidence type="ECO:0000313" key="10">
    <source>
        <dbReference type="EMBL" id="WAR11893.1"/>
    </source>
</evidence>
<evidence type="ECO:0000256" key="3">
    <source>
        <dbReference type="ARBA" id="ARBA00023242"/>
    </source>
</evidence>
<feature type="compositionally biased region" description="Basic and acidic residues" evidence="7">
    <location>
        <begin position="716"/>
        <end position="725"/>
    </location>
</feature>
<dbReference type="SMART" id="SM00577">
    <property type="entry name" value="CPDc"/>
    <property type="match status" value="1"/>
</dbReference>
<evidence type="ECO:0000256" key="6">
    <source>
        <dbReference type="RuleBase" id="RU366066"/>
    </source>
</evidence>
<dbReference type="InterPro" id="IPR023214">
    <property type="entry name" value="HAD_sf"/>
</dbReference>
<feature type="compositionally biased region" description="Basic and acidic residues" evidence="7">
    <location>
        <begin position="793"/>
        <end position="811"/>
    </location>
</feature>
<dbReference type="InterPro" id="IPR011947">
    <property type="entry name" value="FCP1_euk"/>
</dbReference>
<dbReference type="SUPFAM" id="SSF51230">
    <property type="entry name" value="Single hybrid motif"/>
    <property type="match status" value="1"/>
</dbReference>
<organism evidence="10 11">
    <name type="scientific">Mya arenaria</name>
    <name type="common">Soft-shell clam</name>
    <dbReference type="NCBI Taxonomy" id="6604"/>
    <lineage>
        <taxon>Eukaryota</taxon>
        <taxon>Metazoa</taxon>
        <taxon>Spiralia</taxon>
        <taxon>Lophotrochozoa</taxon>
        <taxon>Mollusca</taxon>
        <taxon>Bivalvia</taxon>
        <taxon>Autobranchia</taxon>
        <taxon>Heteroconchia</taxon>
        <taxon>Euheterodonta</taxon>
        <taxon>Imparidentia</taxon>
        <taxon>Neoheterodontei</taxon>
        <taxon>Myida</taxon>
        <taxon>Myoidea</taxon>
        <taxon>Myidae</taxon>
        <taxon>Mya</taxon>
    </lineage>
</organism>
<dbReference type="CDD" id="cd07521">
    <property type="entry name" value="HAD_FCP1-like"/>
    <property type="match status" value="1"/>
</dbReference>
<comment type="catalytic activity">
    <reaction evidence="4 6">
        <text>O-phospho-L-seryl-[protein] + H2O = L-seryl-[protein] + phosphate</text>
        <dbReference type="Rhea" id="RHEA:20629"/>
        <dbReference type="Rhea" id="RHEA-COMP:9863"/>
        <dbReference type="Rhea" id="RHEA-COMP:11604"/>
        <dbReference type="ChEBI" id="CHEBI:15377"/>
        <dbReference type="ChEBI" id="CHEBI:29999"/>
        <dbReference type="ChEBI" id="CHEBI:43474"/>
        <dbReference type="ChEBI" id="CHEBI:83421"/>
        <dbReference type="EC" id="3.1.3.16"/>
    </reaction>
</comment>
<dbReference type="Proteomes" id="UP001164746">
    <property type="component" value="Chromosome 8"/>
</dbReference>
<feature type="compositionally biased region" description="Basic and acidic residues" evidence="7">
    <location>
        <begin position="463"/>
        <end position="477"/>
    </location>
</feature>
<dbReference type="Pfam" id="PF03031">
    <property type="entry name" value="NIF"/>
    <property type="match status" value="1"/>
</dbReference>
<comment type="function">
    <text evidence="6">This promotes the activity of RNA polymerase II.</text>
</comment>
<dbReference type="PROSITE" id="PS50969">
    <property type="entry name" value="FCP1"/>
    <property type="match status" value="1"/>
</dbReference>
<dbReference type="EMBL" id="CP111019">
    <property type="protein sequence ID" value="WAR11893.1"/>
    <property type="molecule type" value="Genomic_DNA"/>
</dbReference>
<evidence type="ECO:0000256" key="2">
    <source>
        <dbReference type="ARBA" id="ARBA00022801"/>
    </source>
</evidence>
<feature type="compositionally biased region" description="Basic and acidic residues" evidence="7">
    <location>
        <begin position="358"/>
        <end position="398"/>
    </location>
</feature>
<comment type="subcellular location">
    <subcellularLocation>
        <location evidence="1 6">Nucleus</location>
    </subcellularLocation>
</comment>
<evidence type="ECO:0000256" key="4">
    <source>
        <dbReference type="ARBA" id="ARBA00047761"/>
    </source>
</evidence>
<feature type="region of interest" description="Disordered" evidence="7">
    <location>
        <begin position="679"/>
        <end position="893"/>
    </location>
</feature>
<evidence type="ECO:0000256" key="1">
    <source>
        <dbReference type="ARBA" id="ARBA00004123"/>
    </source>
</evidence>
<feature type="compositionally biased region" description="Basic and acidic residues" evidence="7">
    <location>
        <begin position="421"/>
        <end position="456"/>
    </location>
</feature>
<keyword evidence="3 6" id="KW-0539">Nucleus</keyword>
<evidence type="ECO:0000256" key="7">
    <source>
        <dbReference type="SAM" id="MobiDB-lite"/>
    </source>
</evidence>
<reference evidence="10" key="1">
    <citation type="submission" date="2022-11" db="EMBL/GenBank/DDBJ databases">
        <title>Centuries of genome instability and evolution in soft-shell clam transmissible cancer (bioRxiv).</title>
        <authorList>
            <person name="Hart S.F.M."/>
            <person name="Yonemitsu M.A."/>
            <person name="Giersch R.M."/>
            <person name="Beal B.F."/>
            <person name="Arriagada G."/>
            <person name="Davis B.W."/>
            <person name="Ostrander E.A."/>
            <person name="Goff S.P."/>
            <person name="Metzger M.J."/>
        </authorList>
    </citation>
    <scope>NUCLEOTIDE SEQUENCE</scope>
    <source>
        <strain evidence="10">MELC-2E11</strain>
        <tissue evidence="10">Siphon/mantle</tissue>
    </source>
</reference>
<keyword evidence="2 6" id="KW-0378">Hydrolase</keyword>
<sequence length="909" mass="102440">MIRVSAQNFMQITKIKMKSGQKISKGALVAIYKDKNSTVQRLKTNDNGVVKDIFVKEGDSVEAGFVLYSVEGCRHPTVMKDMCAECGEDLRVENSTAGDRKEQSSATVAMVHSIPELIVSEEQAKEIGQADEDRLLKTRKLVLLVDLDQTLVHTTNDNIPANLKDVNHFQLPHANQMLWYHTRLRPGTKTFLERISKLYELHICTFGVRLYAHTIATILDPKLSLFSHRILSRDECFSPQSKTANLKALFPCGDSMVCIIDDREDVWHFSPNLVHVKPYRFFQGTADINAPPGLSKTEDDSKPIVHRVRRVSQSSTGSFEEEHSGEKTTVGKGDDEKTVENSAKGVKEGTACEGGNPKTDEEMAMGDKSDGKTENGKKLDEEIKGEKTEDKEEKKENVKSNTTKGVEVNEGAGDEEIAMEVDSRKGERESDYKTVEDFDNKGTPIKADEIKTEDNKAGNGNEAKQDDKLDTEKKGKSNPELGDGEQSLDQDGNKVEKVKDGNKDENKPQDEKNEEELIEWDDGDDYLLYLEEILKTIHATFFEFHDHLNEKDKGDSLEIPKMEKPSLKNIIPYIKKKVLKGCNIVFSGIIPTNMSQEKSRAYLVARALGANIQQDLRHKGNETDRKNFTTHLVAAKQGTNKYRTALMMKHVKIVNADWLWCCSERWEKVEEMLFPLTEKQDDSGRDSPDPAKLKKDLKRKMGKGSNIRSSKRQKRSAGDKDKDGNGDDDDGDMKDDEQPSGSKDEKADKENKPGTFSMSYNPMFAFSDDDLAFMDKEVDDEMDENNDESSEDENSRDVRLRHQVLKTEEFKNLQVSESEDSLSGETPRGWGLKKMSPRHSSDDEISKSTSSPEKEELGPEYESETDQDKFDKIMDAFGPETENSDDEYQESIGSVDDEIADAVMKEFLS</sequence>
<dbReference type="PANTHER" id="PTHR23081:SF36">
    <property type="entry name" value="RNA POLYMERASE II SUBUNIT A C-TERMINAL DOMAIN PHOSPHATASE"/>
    <property type="match status" value="1"/>
</dbReference>
<dbReference type="InterPro" id="IPR039189">
    <property type="entry name" value="Fcp1"/>
</dbReference>
<feature type="region of interest" description="Disordered" evidence="7">
    <location>
        <begin position="308"/>
        <end position="518"/>
    </location>
</feature>
<evidence type="ECO:0000313" key="11">
    <source>
        <dbReference type="Proteomes" id="UP001164746"/>
    </source>
</evidence>
<dbReference type="Gene3D" id="3.40.50.1000">
    <property type="entry name" value="HAD superfamily/HAD-like"/>
    <property type="match status" value="1"/>
</dbReference>
<feature type="compositionally biased region" description="Basic and acidic residues" evidence="7">
    <location>
        <begin position="491"/>
        <end position="511"/>
    </location>
</feature>
<protein>
    <recommendedName>
        <fullName evidence="6">RNA polymerase II subunit A C-terminal domain phosphatase</fullName>
        <ecNumber evidence="6">3.1.3.16</ecNumber>
    </recommendedName>
</protein>
<feature type="domain" description="BRCT" evidence="8">
    <location>
        <begin position="574"/>
        <end position="676"/>
    </location>
</feature>
<feature type="compositionally biased region" description="Basic and acidic residues" evidence="7">
    <location>
        <begin position="839"/>
        <end position="857"/>
    </location>
</feature>
<dbReference type="Gene3D" id="2.40.50.100">
    <property type="match status" value="1"/>
</dbReference>
<dbReference type="InterPro" id="IPR000089">
    <property type="entry name" value="Biotin_lipoyl"/>
</dbReference>
<name>A0ABY7EPH4_MYAAR</name>
<comment type="catalytic activity">
    <reaction evidence="5 6">
        <text>O-phospho-L-threonyl-[protein] + H2O = L-threonyl-[protein] + phosphate</text>
        <dbReference type="Rhea" id="RHEA:47004"/>
        <dbReference type="Rhea" id="RHEA-COMP:11060"/>
        <dbReference type="Rhea" id="RHEA-COMP:11605"/>
        <dbReference type="ChEBI" id="CHEBI:15377"/>
        <dbReference type="ChEBI" id="CHEBI:30013"/>
        <dbReference type="ChEBI" id="CHEBI:43474"/>
        <dbReference type="ChEBI" id="CHEBI:61977"/>
        <dbReference type="EC" id="3.1.3.16"/>
    </reaction>
</comment>
<dbReference type="EC" id="3.1.3.16" evidence="6"/>
<feature type="compositionally biased region" description="Basic and acidic residues" evidence="7">
    <location>
        <begin position="742"/>
        <end position="752"/>
    </location>
</feature>
<evidence type="ECO:0000259" key="8">
    <source>
        <dbReference type="PROSITE" id="PS50172"/>
    </source>
</evidence>
<dbReference type="Gene3D" id="3.40.50.10190">
    <property type="entry name" value="BRCT domain"/>
    <property type="match status" value="1"/>
</dbReference>
<dbReference type="CDD" id="cd17729">
    <property type="entry name" value="BRCT_CTDP1"/>
    <property type="match status" value="1"/>
</dbReference>
<evidence type="ECO:0000256" key="5">
    <source>
        <dbReference type="ARBA" id="ARBA00048336"/>
    </source>
</evidence>
<dbReference type="InterPro" id="IPR036412">
    <property type="entry name" value="HAD-like_sf"/>
</dbReference>
<keyword evidence="11" id="KW-1185">Reference proteome</keyword>
<dbReference type="InterPro" id="IPR004274">
    <property type="entry name" value="FCP1_dom"/>
</dbReference>
<proteinExistence type="predicted"/>
<feature type="compositionally biased region" description="Basic and acidic residues" evidence="7">
    <location>
        <begin position="679"/>
        <end position="694"/>
    </location>
</feature>
<dbReference type="InterPro" id="IPR011053">
    <property type="entry name" value="Single_hybrid_motif"/>
</dbReference>
<dbReference type="SUPFAM" id="SSF56784">
    <property type="entry name" value="HAD-like"/>
    <property type="match status" value="1"/>
</dbReference>
<feature type="domain" description="FCP1 homology" evidence="9">
    <location>
        <begin position="136"/>
        <end position="301"/>
    </location>
</feature>
<dbReference type="PANTHER" id="PTHR23081">
    <property type="entry name" value="RNA POLYMERASE II CTD PHOSPHATASE"/>
    <property type="match status" value="1"/>
</dbReference>
<dbReference type="Pfam" id="PF00364">
    <property type="entry name" value="Biotin_lipoyl"/>
    <property type="match status" value="1"/>
</dbReference>
<dbReference type="SMART" id="SM00292">
    <property type="entry name" value="BRCT"/>
    <property type="match status" value="1"/>
</dbReference>
<dbReference type="PROSITE" id="PS50172">
    <property type="entry name" value="BRCT"/>
    <property type="match status" value="1"/>
</dbReference>
<feature type="compositionally biased region" description="Acidic residues" evidence="7">
    <location>
        <begin position="726"/>
        <end position="735"/>
    </location>
</feature>
<dbReference type="InterPro" id="IPR036420">
    <property type="entry name" value="BRCT_dom_sf"/>
</dbReference>
<gene>
    <name evidence="10" type="ORF">MAR_026073</name>
</gene>
<feature type="compositionally biased region" description="Acidic residues" evidence="7">
    <location>
        <begin position="882"/>
        <end position="893"/>
    </location>
</feature>
<accession>A0ABY7EPH4</accession>
<dbReference type="InterPro" id="IPR001357">
    <property type="entry name" value="BRCT_dom"/>
</dbReference>
<dbReference type="SUPFAM" id="SSF52113">
    <property type="entry name" value="BRCT domain"/>
    <property type="match status" value="1"/>
</dbReference>
<dbReference type="NCBIfam" id="TIGR02250">
    <property type="entry name" value="FCP1_euk"/>
    <property type="match status" value="1"/>
</dbReference>
<dbReference type="Pfam" id="PF00533">
    <property type="entry name" value="BRCT"/>
    <property type="match status" value="1"/>
</dbReference>
<feature type="compositionally biased region" description="Acidic residues" evidence="7">
    <location>
        <begin position="767"/>
        <end position="792"/>
    </location>
</feature>
<evidence type="ECO:0000259" key="9">
    <source>
        <dbReference type="PROSITE" id="PS50969"/>
    </source>
</evidence>